<reference evidence="1" key="1">
    <citation type="submission" date="2016-04" db="EMBL/GenBank/DDBJ databases">
        <authorList>
            <person name="Evans L.H."/>
            <person name="Alamgir A."/>
            <person name="Owens N."/>
            <person name="Weber N.D."/>
            <person name="Virtaneva K."/>
            <person name="Barbian K."/>
            <person name="Babar A."/>
            <person name="Rosenke K."/>
        </authorList>
    </citation>
    <scope>NUCLEOTIDE SEQUENCE</scope>
    <source>
        <strain evidence="1">86</strain>
    </source>
</reference>
<sequence>MAYFLGRSPQQILIEIQECEVLGAEMPDSTITLEIRELMPSLIKIRQRLWLLDFVWPE</sequence>
<evidence type="ECO:0000313" key="1">
    <source>
        <dbReference type="EMBL" id="SBW06257.1"/>
    </source>
</evidence>
<gene>
    <name evidence="1" type="ORF">KL86CLO1_12138</name>
</gene>
<proteinExistence type="predicted"/>
<dbReference type="AlphaFoldDB" id="A0A212K3N4"/>
<organism evidence="1">
    <name type="scientific">uncultured Eubacteriales bacterium</name>
    <dbReference type="NCBI Taxonomy" id="172733"/>
    <lineage>
        <taxon>Bacteria</taxon>
        <taxon>Bacillati</taxon>
        <taxon>Bacillota</taxon>
        <taxon>Clostridia</taxon>
        <taxon>Eubacteriales</taxon>
        <taxon>environmental samples</taxon>
    </lineage>
</organism>
<protein>
    <submittedName>
        <fullName evidence="1">Uncharacterized protein</fullName>
    </submittedName>
</protein>
<dbReference type="EMBL" id="FLUN01000001">
    <property type="protein sequence ID" value="SBW06257.1"/>
    <property type="molecule type" value="Genomic_DNA"/>
</dbReference>
<accession>A0A212K3N4</accession>
<name>A0A212K3N4_9FIRM</name>